<organism evidence="2 3">
    <name type="scientific">Eumeta variegata</name>
    <name type="common">Bagworm moth</name>
    <name type="synonym">Eumeta japonica</name>
    <dbReference type="NCBI Taxonomy" id="151549"/>
    <lineage>
        <taxon>Eukaryota</taxon>
        <taxon>Metazoa</taxon>
        <taxon>Ecdysozoa</taxon>
        <taxon>Arthropoda</taxon>
        <taxon>Hexapoda</taxon>
        <taxon>Insecta</taxon>
        <taxon>Pterygota</taxon>
        <taxon>Neoptera</taxon>
        <taxon>Endopterygota</taxon>
        <taxon>Lepidoptera</taxon>
        <taxon>Glossata</taxon>
        <taxon>Ditrysia</taxon>
        <taxon>Tineoidea</taxon>
        <taxon>Psychidae</taxon>
        <taxon>Oiketicinae</taxon>
        <taxon>Eumeta</taxon>
    </lineage>
</organism>
<dbReference type="EMBL" id="BGZK01000858">
    <property type="protein sequence ID" value="GBP63076.1"/>
    <property type="molecule type" value="Genomic_DNA"/>
</dbReference>
<name>A0A4C1XGQ4_EUMVA</name>
<evidence type="ECO:0000313" key="2">
    <source>
        <dbReference type="EMBL" id="GBP63076.1"/>
    </source>
</evidence>
<comment type="caution">
    <text evidence="2">The sequence shown here is derived from an EMBL/GenBank/DDBJ whole genome shotgun (WGS) entry which is preliminary data.</text>
</comment>
<gene>
    <name evidence="2" type="ORF">EVAR_50032_1</name>
</gene>
<feature type="compositionally biased region" description="Polar residues" evidence="1">
    <location>
        <begin position="1"/>
        <end position="11"/>
    </location>
</feature>
<dbReference type="AlphaFoldDB" id="A0A4C1XGQ4"/>
<reference evidence="2 3" key="1">
    <citation type="journal article" date="2019" name="Commun. Biol.">
        <title>The bagworm genome reveals a unique fibroin gene that provides high tensile strength.</title>
        <authorList>
            <person name="Kono N."/>
            <person name="Nakamura H."/>
            <person name="Ohtoshi R."/>
            <person name="Tomita M."/>
            <person name="Numata K."/>
            <person name="Arakawa K."/>
        </authorList>
    </citation>
    <scope>NUCLEOTIDE SEQUENCE [LARGE SCALE GENOMIC DNA]</scope>
</reference>
<dbReference type="Proteomes" id="UP000299102">
    <property type="component" value="Unassembled WGS sequence"/>
</dbReference>
<keyword evidence="3" id="KW-1185">Reference proteome</keyword>
<dbReference type="OrthoDB" id="7510738at2759"/>
<proteinExistence type="predicted"/>
<sequence length="78" mass="9062">MFKRGSSSTSVRNRNQEQNRNQNREHCLRPLFLFYSDASTDGVEERSLVLLSRSHARFRRNATMSHAFSCVQPAFIDV</sequence>
<accession>A0A4C1XGQ4</accession>
<feature type="region of interest" description="Disordered" evidence="1">
    <location>
        <begin position="1"/>
        <end position="24"/>
    </location>
</feature>
<evidence type="ECO:0000256" key="1">
    <source>
        <dbReference type="SAM" id="MobiDB-lite"/>
    </source>
</evidence>
<feature type="compositionally biased region" description="Basic and acidic residues" evidence="1">
    <location>
        <begin position="14"/>
        <end position="24"/>
    </location>
</feature>
<protein>
    <submittedName>
        <fullName evidence="2">Uncharacterized protein</fullName>
    </submittedName>
</protein>
<evidence type="ECO:0000313" key="3">
    <source>
        <dbReference type="Proteomes" id="UP000299102"/>
    </source>
</evidence>